<dbReference type="InterPro" id="IPR005770">
    <property type="entry name" value="PhnD"/>
</dbReference>
<dbReference type="Gene3D" id="3.40.190.10">
    <property type="entry name" value="Periplasmic binding protein-like II"/>
    <property type="match status" value="2"/>
</dbReference>
<dbReference type="PANTHER" id="PTHR35841">
    <property type="entry name" value="PHOSPHONATES-BINDING PERIPLASMIC PROTEIN"/>
    <property type="match status" value="1"/>
</dbReference>
<dbReference type="Pfam" id="PF12974">
    <property type="entry name" value="Phosphonate-bd"/>
    <property type="match status" value="1"/>
</dbReference>
<proteinExistence type="inferred from homology"/>
<dbReference type="Gene3D" id="1.20.58.90">
    <property type="match status" value="1"/>
</dbReference>
<keyword evidence="2 4" id="KW-0732">Signal</keyword>
<sequence>MNARNLRRLTLPLITGLSLLGSQSVIAEEQINTLNFGIISTESSSNQAPMWEPFLADMSEQLGVEVKPFYATDYAAVIQAMRFDKIDLAWYGNKSAMEAVDRAGGEIFAQTVAEGGQPGYWSLMIVHQDSPYQSVDEMLKDAGELTFGNGDPNSTSGYLVPGYYIFAKRGIDPTEAFARTLNSNHETNALSIANKMVDVATFNTESMARLEQTHPDKAEQLRVIWKSPLIPSDPLVWRENLPEGIKAEMREFFMAYGDDADEQEILAALQWDGFQASTDDQLLPIRQLELFKQRAQIANDATLATADKQQKLEELDVKLASLDKRLEAYEAAQARSADNADNTTAMVTQ</sequence>
<dbReference type="GO" id="GO:0043190">
    <property type="term" value="C:ATP-binding cassette (ABC) transporter complex"/>
    <property type="evidence" value="ECO:0007669"/>
    <property type="project" value="InterPro"/>
</dbReference>
<evidence type="ECO:0000313" key="6">
    <source>
        <dbReference type="Proteomes" id="UP000198654"/>
    </source>
</evidence>
<dbReference type="Proteomes" id="UP000198654">
    <property type="component" value="Unassembled WGS sequence"/>
</dbReference>
<feature type="signal peptide" evidence="4">
    <location>
        <begin position="1"/>
        <end position="27"/>
    </location>
</feature>
<evidence type="ECO:0000256" key="1">
    <source>
        <dbReference type="ARBA" id="ARBA00007162"/>
    </source>
</evidence>
<comment type="similarity">
    <text evidence="1">Belongs to the phosphate/phosphite/phosphonate binding protein family.</text>
</comment>
<keyword evidence="3" id="KW-0175">Coiled coil</keyword>
<dbReference type="STRING" id="119000.SAMN05661010_00882"/>
<name>A0A1G9H1S6_9GAMM</name>
<dbReference type="PANTHER" id="PTHR35841:SF1">
    <property type="entry name" value="PHOSPHONATES-BINDING PERIPLASMIC PROTEIN"/>
    <property type="match status" value="1"/>
</dbReference>
<evidence type="ECO:0000256" key="4">
    <source>
        <dbReference type="SAM" id="SignalP"/>
    </source>
</evidence>
<evidence type="ECO:0000256" key="2">
    <source>
        <dbReference type="ARBA" id="ARBA00022729"/>
    </source>
</evidence>
<dbReference type="OrthoDB" id="225238at2"/>
<organism evidence="5 6">
    <name type="scientific">Modicisalibacter muralis</name>
    <dbReference type="NCBI Taxonomy" id="119000"/>
    <lineage>
        <taxon>Bacteria</taxon>
        <taxon>Pseudomonadati</taxon>
        <taxon>Pseudomonadota</taxon>
        <taxon>Gammaproteobacteria</taxon>
        <taxon>Oceanospirillales</taxon>
        <taxon>Halomonadaceae</taxon>
        <taxon>Modicisalibacter</taxon>
    </lineage>
</organism>
<dbReference type="InterPro" id="IPR017797">
    <property type="entry name" value="Phosphnate-bd"/>
</dbReference>
<evidence type="ECO:0000313" key="5">
    <source>
        <dbReference type="EMBL" id="SDL06513.1"/>
    </source>
</evidence>
<gene>
    <name evidence="5" type="ORF">SAMN05661010_00882</name>
</gene>
<dbReference type="GO" id="GO:0015716">
    <property type="term" value="P:organic phosphonate transport"/>
    <property type="evidence" value="ECO:0007669"/>
    <property type="project" value="InterPro"/>
</dbReference>
<dbReference type="EMBL" id="FNGI01000001">
    <property type="protein sequence ID" value="SDL06513.1"/>
    <property type="molecule type" value="Genomic_DNA"/>
</dbReference>
<dbReference type="GO" id="GO:0055085">
    <property type="term" value="P:transmembrane transport"/>
    <property type="evidence" value="ECO:0007669"/>
    <property type="project" value="InterPro"/>
</dbReference>
<evidence type="ECO:0000256" key="3">
    <source>
        <dbReference type="SAM" id="Coils"/>
    </source>
</evidence>
<dbReference type="NCBIfam" id="TIGR03431">
    <property type="entry name" value="PhnD"/>
    <property type="match status" value="1"/>
</dbReference>
<feature type="coiled-coil region" evidence="3">
    <location>
        <begin position="305"/>
        <end position="332"/>
    </location>
</feature>
<dbReference type="SUPFAM" id="SSF53850">
    <property type="entry name" value="Periplasmic binding protein-like II"/>
    <property type="match status" value="1"/>
</dbReference>
<feature type="chain" id="PRO_5011701579" evidence="4">
    <location>
        <begin position="28"/>
        <end position="349"/>
    </location>
</feature>
<accession>A0A1G9H1S6</accession>
<protein>
    <submittedName>
        <fullName evidence="5">Phosphonate transport system substrate-binding protein</fullName>
    </submittedName>
</protein>
<dbReference type="RefSeq" id="WP_089725826.1">
    <property type="nucleotide sequence ID" value="NZ_FNGI01000001.1"/>
</dbReference>
<reference evidence="5 6" key="1">
    <citation type="submission" date="2016-10" db="EMBL/GenBank/DDBJ databases">
        <authorList>
            <person name="de Groot N.N."/>
        </authorList>
    </citation>
    <scope>NUCLEOTIDE SEQUENCE [LARGE SCALE GENOMIC DNA]</scope>
    <source>
        <strain evidence="5 6">DSM 14789</strain>
    </source>
</reference>
<keyword evidence="6" id="KW-1185">Reference proteome</keyword>
<dbReference type="AlphaFoldDB" id="A0A1G9H1S6"/>
<dbReference type="NCBIfam" id="TIGR01098">
    <property type="entry name" value="3A0109s03R"/>
    <property type="match status" value="1"/>
</dbReference>